<keyword evidence="4" id="KW-1185">Reference proteome</keyword>
<dbReference type="RefSeq" id="WP_013021135.1">
    <property type="nucleotide sequence ID" value="NC_013947.1"/>
</dbReference>
<dbReference type="STRING" id="446470.Snas_5937"/>
<feature type="transmembrane region" description="Helical" evidence="2">
    <location>
        <begin position="313"/>
        <end position="336"/>
    </location>
</feature>
<feature type="transmembrane region" description="Helical" evidence="2">
    <location>
        <begin position="150"/>
        <end position="171"/>
    </location>
</feature>
<gene>
    <name evidence="3" type="ordered locus">Snas_5937</name>
</gene>
<dbReference type="HOGENOM" id="CLU_833965_0_0_11"/>
<evidence type="ECO:0000313" key="4">
    <source>
        <dbReference type="Proteomes" id="UP000000844"/>
    </source>
</evidence>
<feature type="transmembrane region" description="Helical" evidence="2">
    <location>
        <begin position="241"/>
        <end position="263"/>
    </location>
</feature>
<feature type="transmembrane region" description="Helical" evidence="2">
    <location>
        <begin position="119"/>
        <end position="138"/>
    </location>
</feature>
<dbReference type="AlphaFoldDB" id="D3Q035"/>
<evidence type="ECO:0000313" key="3">
    <source>
        <dbReference type="EMBL" id="ADD45564.1"/>
    </source>
</evidence>
<evidence type="ECO:0000256" key="2">
    <source>
        <dbReference type="SAM" id="Phobius"/>
    </source>
</evidence>
<evidence type="ECO:0000256" key="1">
    <source>
        <dbReference type="SAM" id="MobiDB-lite"/>
    </source>
</evidence>
<dbReference type="KEGG" id="sna:Snas_5937"/>
<keyword evidence="2" id="KW-0812">Transmembrane</keyword>
<keyword evidence="2" id="KW-1133">Transmembrane helix</keyword>
<accession>D3Q035</accession>
<dbReference type="EMBL" id="CP001778">
    <property type="protein sequence ID" value="ADD45564.1"/>
    <property type="molecule type" value="Genomic_DNA"/>
</dbReference>
<feature type="transmembrane region" description="Helical" evidence="2">
    <location>
        <begin position="89"/>
        <end position="107"/>
    </location>
</feature>
<feature type="transmembrane region" description="Helical" evidence="2">
    <location>
        <begin position="200"/>
        <end position="221"/>
    </location>
</feature>
<protein>
    <submittedName>
        <fullName evidence="3">Uncharacterized protein</fullName>
    </submittedName>
</protein>
<feature type="transmembrane region" description="Helical" evidence="2">
    <location>
        <begin position="46"/>
        <end position="69"/>
    </location>
</feature>
<dbReference type="Proteomes" id="UP000000844">
    <property type="component" value="Chromosome"/>
</dbReference>
<organism evidence="3 4">
    <name type="scientific">Stackebrandtia nassauensis (strain DSM 44728 / CIP 108903 / NRRL B-16338 / NBRC 102104 / LLR-40K-21)</name>
    <dbReference type="NCBI Taxonomy" id="446470"/>
    <lineage>
        <taxon>Bacteria</taxon>
        <taxon>Bacillati</taxon>
        <taxon>Actinomycetota</taxon>
        <taxon>Actinomycetes</taxon>
        <taxon>Glycomycetales</taxon>
        <taxon>Glycomycetaceae</taxon>
        <taxon>Stackebrandtia</taxon>
    </lineage>
</organism>
<feature type="transmembrane region" description="Helical" evidence="2">
    <location>
        <begin position="270"/>
        <end position="293"/>
    </location>
</feature>
<keyword evidence="2" id="KW-0472">Membrane</keyword>
<name>D3Q035_STANL</name>
<feature type="region of interest" description="Disordered" evidence="1">
    <location>
        <begin position="1"/>
        <end position="25"/>
    </location>
</feature>
<proteinExistence type="predicted"/>
<sequence>MSSPPHDTDADIDGPAPDGEAPPSHLSGFTVEQGFSVIPPKRPRTVTAAAAMMFVYAGLAVPPGLALFVTTLDDLSSGPLFTLFRDAGQLLFAAAVAVGFAVVPVLVLRGRDPARVSAFVLTGAVAFVAVSIVVRGFAGRLLSVPGGEDFLVVIIATAVLAAVVVTTVLLAGNRADAWFYEARGERFINRDTGPPTRPRGVVVATVALGVIALTELIELTIQIVDAFSTDTNYSNPTSQIVYMVPDSLPILAVTLVAMVLVFFTYETARVLAFGLCGAIGVYFLSGIFDLATVLTSDFYSGIDGLYYVRRSLLLFQVVASVFVVTGLAGKPTAAWFRLWRDVRAEREVWRADDLTILAAGSPSPSDRRRDSDWP</sequence>
<reference evidence="3 4" key="1">
    <citation type="journal article" date="2009" name="Stand. Genomic Sci.">
        <title>Complete genome sequence of Stackebrandtia nassauensis type strain (LLR-40K-21).</title>
        <authorList>
            <person name="Munk C."/>
            <person name="Lapidus A."/>
            <person name="Copeland A."/>
            <person name="Jando M."/>
            <person name="Mayilraj S."/>
            <person name="Glavina Del Rio T."/>
            <person name="Nolan M."/>
            <person name="Chen F."/>
            <person name="Lucas S."/>
            <person name="Tice H."/>
            <person name="Cheng J.F."/>
            <person name="Han C."/>
            <person name="Detter J.C."/>
            <person name="Bruce D."/>
            <person name="Goodwin L."/>
            <person name="Chain P."/>
            <person name="Pitluck S."/>
            <person name="Goker M."/>
            <person name="Ovchinikova G."/>
            <person name="Pati A."/>
            <person name="Ivanova N."/>
            <person name="Mavromatis K."/>
            <person name="Chen A."/>
            <person name="Palaniappan K."/>
            <person name="Land M."/>
            <person name="Hauser L."/>
            <person name="Chang Y.J."/>
            <person name="Jeffries C.D."/>
            <person name="Bristow J."/>
            <person name="Eisen J.A."/>
            <person name="Markowitz V."/>
            <person name="Hugenholtz P."/>
            <person name="Kyrpides N.C."/>
            <person name="Klenk H.P."/>
        </authorList>
    </citation>
    <scope>NUCLEOTIDE SEQUENCE [LARGE SCALE GENOMIC DNA]</scope>
    <source>
        <strain evidence="4">DSM 44728 / CIP 108903 / NRRL B-16338 / NBRC 102104 / LLR-40K-21</strain>
    </source>
</reference>